<feature type="binding site" evidence="10">
    <location>
        <position position="247"/>
    </location>
    <ligand>
        <name>Mg(2+)</name>
        <dbReference type="ChEBI" id="CHEBI:18420"/>
    </ligand>
</feature>
<feature type="binding site" evidence="10">
    <location>
        <position position="266"/>
    </location>
    <ligand>
        <name>Mg(2+)</name>
        <dbReference type="ChEBI" id="CHEBI:18420"/>
    </ligand>
</feature>
<reference evidence="9" key="3">
    <citation type="journal article" date="2021" name="Acta Crystallogr. F Struct. Biol. Commun.">
        <title>Complex structure of the acyltransferase VinK and the carrier protein VinL with a pantetheine cross-linking probe.</title>
        <authorList>
            <person name="Miyanaga A."/>
            <person name="Ouchi R."/>
            <person name="Kudo F."/>
            <person name="Eguchi T."/>
        </authorList>
    </citation>
    <scope>X-RAY CRYSTALLOGRAPHY (1.95 ANGSTROMS)</scope>
</reference>
<dbReference type="GO" id="GO:0006633">
    <property type="term" value="P:fatty acid biosynthetic process"/>
    <property type="evidence" value="ECO:0007669"/>
    <property type="project" value="TreeGrafter"/>
</dbReference>
<dbReference type="PDB" id="7F2R">
    <property type="method" value="X-ray"/>
    <property type="resolution" value="1.95 A"/>
    <property type="chains" value="A/C=1-327"/>
</dbReference>
<evidence type="ECO:0000259" key="5">
    <source>
        <dbReference type="Pfam" id="PF21124"/>
    </source>
</evidence>
<accession>Q76KY5</accession>
<evidence type="ECO:0000256" key="1">
    <source>
        <dbReference type="ARBA" id="ARBA00013258"/>
    </source>
</evidence>
<evidence type="ECO:0007829" key="7">
    <source>
        <dbReference type="PDB" id="5CZC"/>
    </source>
</evidence>
<dbReference type="EMBL" id="AB086653">
    <property type="protein sequence ID" value="BAD08368.1"/>
    <property type="molecule type" value="Genomic_DNA"/>
</dbReference>
<keyword evidence="3" id="KW-0012">Acyltransferase</keyword>
<comment type="catalytic activity">
    <reaction evidence="4">
        <text>holo-[ACP] + malonyl-CoA = malonyl-[ACP] + CoA</text>
        <dbReference type="Rhea" id="RHEA:41792"/>
        <dbReference type="Rhea" id="RHEA-COMP:9623"/>
        <dbReference type="Rhea" id="RHEA-COMP:9685"/>
        <dbReference type="ChEBI" id="CHEBI:57287"/>
        <dbReference type="ChEBI" id="CHEBI:57384"/>
        <dbReference type="ChEBI" id="CHEBI:64479"/>
        <dbReference type="ChEBI" id="CHEBI:78449"/>
        <dbReference type="EC" id="2.3.1.39"/>
    </reaction>
</comment>
<organism evidence="6">
    <name type="scientific">Streptomyces halstedii</name>
    <dbReference type="NCBI Taxonomy" id="1944"/>
    <lineage>
        <taxon>Bacteria</taxon>
        <taxon>Bacillati</taxon>
        <taxon>Actinomycetota</taxon>
        <taxon>Actinomycetes</taxon>
        <taxon>Kitasatosporales</taxon>
        <taxon>Streptomycetaceae</taxon>
        <taxon>Streptomyces</taxon>
    </lineage>
</organism>
<feature type="binding site" evidence="7">
    <location>
        <position position="169"/>
    </location>
    <ligand>
        <name>Ca(2+)</name>
        <dbReference type="ChEBI" id="CHEBI:29108"/>
    </ligand>
</feature>
<dbReference type="InterPro" id="IPR016035">
    <property type="entry name" value="Acyl_Trfase/lysoPLipase"/>
</dbReference>
<protein>
    <recommendedName>
        <fullName evidence="1">[acyl-carrier-protein] S-malonyltransferase</fullName>
        <ecNumber evidence="1">2.3.1.39</ecNumber>
    </recommendedName>
</protein>
<dbReference type="GO" id="GO:0046872">
    <property type="term" value="F:metal ion binding"/>
    <property type="evidence" value="ECO:0007669"/>
    <property type="project" value="UniProtKB-KW"/>
</dbReference>
<feature type="domain" description="Malonyl-CoA-[acyl-carrier-protein] transacylase small" evidence="5">
    <location>
        <begin position="150"/>
        <end position="211"/>
    </location>
</feature>
<evidence type="ECO:0000256" key="3">
    <source>
        <dbReference type="ARBA" id="ARBA00023315"/>
    </source>
</evidence>
<gene>
    <name evidence="6" type="primary">vinK</name>
</gene>
<evidence type="ECO:0007829" key="8">
    <source>
        <dbReference type="PDB" id="5CZD"/>
    </source>
</evidence>
<dbReference type="PANTHER" id="PTHR42681:SF1">
    <property type="entry name" value="MALONYL-COA-ACYL CARRIER PROTEIN TRANSACYLASE, MITOCHONDRIAL"/>
    <property type="match status" value="1"/>
</dbReference>
<keyword evidence="7" id="KW-0106">Calcium</keyword>
<feature type="binding site" evidence="10">
    <location>
        <position position="109"/>
    </location>
    <ligand>
        <name>Mg(2+)</name>
        <dbReference type="ChEBI" id="CHEBI:18420"/>
    </ligand>
</feature>
<dbReference type="InterPro" id="IPR050858">
    <property type="entry name" value="Mal-CoA-ACP_Trans/PKS_FabD"/>
</dbReference>
<dbReference type="Gene3D" id="3.40.366.10">
    <property type="entry name" value="Malonyl-Coenzyme A Acyl Carrier Protein, domain 2"/>
    <property type="match status" value="2"/>
</dbReference>
<proteinExistence type="evidence at protein level"/>
<dbReference type="SMR" id="Q76KY5"/>
<sequence>MNATVETTQHDVEGTGAAGATAMLFPGMGPAAFSDVGRFMVTNRYTRELLAEADDTLGYSLVDRFRQAEGDYSEYAQIAFLVNCVALARWAEQTMDLTPRICAGASFGEKSVAAYSGALTFADAVRMTAGLARCMDEYFRTEHLGVVTHSFVRAPRERLDEILAELDERGEWHEISCHIDHDFFMLTLHERNSVWLEGRLRSVGAMPLYAMRPPMHAAAFGGLRDKAEEEVIAPLTFHDPTLPVVADQDGKVLTTGDEVRTMLLESFVRPLRWPDVISSLQDQGVTRVCVAGPDSLFGRVGTTTRAFEVIAATPRLALQPRARTTSR</sequence>
<reference evidence="10" key="4">
    <citation type="journal article" date="2023" name="Biochemistry">
        <title>Structural Basis of Transient Interactions of Acyltransferase VinK with the Loading Acyl Carrier Protein of the Vicenistatin Modular Polyketide Synthase.</title>
        <authorList>
            <person name="Miyanaga A."/>
            <person name="Kawada K."/>
            <person name="Chisuga T."/>
            <person name="Kudo F."/>
            <person name="Eguchi T."/>
        </authorList>
    </citation>
    <scope>X-RAY CRYSTALLOGRAPHY (3.00 ANGSTROMS) IN COMPLEX WITH MG(2+)</scope>
</reference>
<evidence type="ECO:0007829" key="9">
    <source>
        <dbReference type="PDB" id="7F2R"/>
    </source>
</evidence>
<dbReference type="PDB" id="8H6S">
    <property type="method" value="X-ray"/>
    <property type="resolution" value="3.00 A"/>
    <property type="chains" value="A/B=1-327"/>
</dbReference>
<evidence type="ECO:0007829" key="10">
    <source>
        <dbReference type="PDB" id="8H6S"/>
    </source>
</evidence>
<dbReference type="PDBsum" id="5CZC"/>
<keyword evidence="7 10" id="KW-0479">Metal-binding</keyword>
<dbReference type="AlphaFoldDB" id="Q76KY5"/>
<dbReference type="SUPFAM" id="SSF52151">
    <property type="entry name" value="FabD/lysophospholipase-like"/>
    <property type="match status" value="1"/>
</dbReference>
<feature type="binding site" evidence="7">
    <location>
        <position position="171"/>
    </location>
    <ligand>
        <name>Ca(2+)</name>
        <dbReference type="ChEBI" id="CHEBI:29108"/>
    </ligand>
</feature>
<dbReference type="PANTHER" id="PTHR42681">
    <property type="entry name" value="MALONYL-COA-ACYL CARRIER PROTEIN TRANSACYLASE, MITOCHONDRIAL"/>
    <property type="match status" value="1"/>
</dbReference>
<dbReference type="PDB" id="5CZC">
    <property type="method" value="X-ray"/>
    <property type="resolution" value="1.80 A"/>
    <property type="chains" value="A/B=1-327"/>
</dbReference>
<dbReference type="InterPro" id="IPR049416">
    <property type="entry name" value="VinK-like_small"/>
</dbReference>
<evidence type="ECO:0000256" key="4">
    <source>
        <dbReference type="ARBA" id="ARBA00048462"/>
    </source>
</evidence>
<evidence type="ECO:0000313" key="6">
    <source>
        <dbReference type="EMBL" id="BAD08368.1"/>
    </source>
</evidence>
<dbReference type="InterPro" id="IPR001227">
    <property type="entry name" value="Ac_transferase_dom_sf"/>
</dbReference>
<dbReference type="PDBsum" id="5CZD"/>
<dbReference type="EC" id="2.3.1.39" evidence="1"/>
<reference evidence="6" key="1">
    <citation type="journal article" date="2004" name="Chem. Biol.">
        <title>Cloning, sequencing, and functional analysis of the biosynthetic gene cluster of macrolactam antibiotic vicenistatin in Streptomyces halstedii.</title>
        <authorList>
            <person name="Ogasawara Y."/>
            <person name="Katayama K."/>
            <person name="Minami A."/>
            <person name="Otsuka M."/>
            <person name="Eguchi T."/>
            <person name="Kakinuma K."/>
        </authorList>
    </citation>
    <scope>NUCLEOTIDE SEQUENCE</scope>
</reference>
<name>Q76KY5_STRHA</name>
<keyword evidence="2" id="KW-0808">Transferase</keyword>
<keyword evidence="7 8" id="KW-0002">3D-structure</keyword>
<evidence type="ECO:0000256" key="2">
    <source>
        <dbReference type="ARBA" id="ARBA00022679"/>
    </source>
</evidence>
<dbReference type="Pfam" id="PF21124">
    <property type="entry name" value="VinK_C"/>
    <property type="match status" value="1"/>
</dbReference>
<reference evidence="7 8" key="2">
    <citation type="journal article" date="2016" name="Proc. Natl. Acad. Sci. U.S.A.">
        <title>Structure-based analysis of the molecular interactions between acyltransferase and acyl carrier protein in vicenistatin biosynthesis.</title>
        <authorList>
            <person name="Miyanaga A."/>
            <person name="Iwasawa S."/>
            <person name="Shinohara Y."/>
            <person name="Kudo F."/>
            <person name="Eguchi T."/>
        </authorList>
    </citation>
    <scope>X-RAY CRYSTALLOGRAPHY (1.80 ANGSTROMS) IN COMPLEX WITH CA(2+)</scope>
</reference>
<dbReference type="PDB" id="5CZD">
    <property type="method" value="X-ray"/>
    <property type="resolution" value="2.34 A"/>
    <property type="chains" value="A=1-327"/>
</dbReference>
<dbReference type="GO" id="GO:0004314">
    <property type="term" value="F:[acyl-carrier-protein] S-malonyltransferase activity"/>
    <property type="evidence" value="ECO:0007669"/>
    <property type="project" value="UniProtKB-EC"/>
</dbReference>